<proteinExistence type="predicted"/>
<evidence type="ECO:0000313" key="1">
    <source>
        <dbReference type="EMBL" id="KAJ8104831.1"/>
    </source>
</evidence>
<protein>
    <submittedName>
        <fullName evidence="1">Uncharacterized protein</fullName>
    </submittedName>
</protein>
<reference evidence="1" key="1">
    <citation type="submission" date="2022-11" db="EMBL/GenBank/DDBJ databases">
        <title>Genome Sequence of Boeremia exigua.</title>
        <authorList>
            <person name="Buettner E."/>
        </authorList>
    </citation>
    <scope>NUCLEOTIDE SEQUENCE</scope>
    <source>
        <strain evidence="1">CU02</strain>
    </source>
</reference>
<sequence>MFGIETATDAHGTRRDGRRRVIRGGEARRLRGGLATRGARLAALRRSWTSSHSAGIRRPLAARFLHANRRRDPVQRRHGPDKATAPAVGGHQPHSPLRHDGPHRPDRPPDSRSLTSEDFEACAARCPPAASAHRDQGDPEPHAVRARRAVRIRPDVPEVEGWRNGRAQCWTLDVEPARGAARSVEGIDLTPPPKNMNRDSPQNLFFNIDDIRDKIWWGLANGHTYDYIHTRMSLGIFHDFREIIQKSYNNLEPGGWMESQELDNKVYCDDGTMPSDWPLLEWSIDQNEAAQDVLGTPLRIANKLKTWYEQAGFVDVKEEVFRIPINEWAKDPKLKMLGRFMMQNMQSGLYGWSVNYFNRAWGWTESEIRVKLARVYNSLNDRSVHAYYKVYVVYGRKPNVGEPPSRVPKPDHWPTEENSFNDSTP</sequence>
<comment type="caution">
    <text evidence="1">The sequence shown here is derived from an EMBL/GenBank/DDBJ whole genome shotgun (WGS) entry which is preliminary data.</text>
</comment>
<name>A0ACC2HPE0_9PLEO</name>
<evidence type="ECO:0000313" key="2">
    <source>
        <dbReference type="Proteomes" id="UP001153331"/>
    </source>
</evidence>
<keyword evidence="2" id="KW-1185">Reference proteome</keyword>
<dbReference type="Proteomes" id="UP001153331">
    <property type="component" value="Unassembled WGS sequence"/>
</dbReference>
<organism evidence="1 2">
    <name type="scientific">Boeremia exigua</name>
    <dbReference type="NCBI Taxonomy" id="749465"/>
    <lineage>
        <taxon>Eukaryota</taxon>
        <taxon>Fungi</taxon>
        <taxon>Dikarya</taxon>
        <taxon>Ascomycota</taxon>
        <taxon>Pezizomycotina</taxon>
        <taxon>Dothideomycetes</taxon>
        <taxon>Pleosporomycetidae</taxon>
        <taxon>Pleosporales</taxon>
        <taxon>Pleosporineae</taxon>
        <taxon>Didymellaceae</taxon>
        <taxon>Boeremia</taxon>
    </lineage>
</organism>
<dbReference type="EMBL" id="JAPHNI010001785">
    <property type="protein sequence ID" value="KAJ8104831.1"/>
    <property type="molecule type" value="Genomic_DNA"/>
</dbReference>
<gene>
    <name evidence="1" type="ORF">OPT61_g10543</name>
</gene>
<accession>A0ACC2HPE0</accession>